<gene>
    <name evidence="1" type="ORF">UM93_11385</name>
</gene>
<dbReference type="KEGG" id="ari:UM93_11385"/>
<dbReference type="PATRIC" id="fig|1618207.4.peg.2308"/>
<protein>
    <recommendedName>
        <fullName evidence="3">DUF559 domain-containing protein</fullName>
    </recommendedName>
</protein>
<dbReference type="Proteomes" id="UP000061839">
    <property type="component" value="Chromosome"/>
</dbReference>
<dbReference type="EMBL" id="CP011005">
    <property type="protein sequence ID" value="AJT41963.1"/>
    <property type="molecule type" value="Genomic_DNA"/>
</dbReference>
<evidence type="ECO:0008006" key="3">
    <source>
        <dbReference type="Google" id="ProtNLM"/>
    </source>
</evidence>
<dbReference type="AlphaFoldDB" id="A0A0D4C051"/>
<proteinExistence type="predicted"/>
<sequence length="295" mass="32920">MFSMTDPVQIIRELGGGARWKTLMLAGISRAALAHDVEAKRIINYGSGVYGLPGMSTARFQMLRGNAESACFTAAKERGFWVLKQPNQPHVSANNNKKLIGFVKHRAKLPLSDIDVVLQVLRCAPRSSVRRPSNSGQQPGQASHRAAFDEITELDAIVVVTSAIRMKRCTLNELNERLSRRTDVRARELLKRIDPHAESPLEVASRFHLENAGFVVTSQVYLPGMGRMDQCINGVLALELMGKEFHLAEQSFNEDLRRFNQYTVAGFPVLRVGYAQVVHHPTEFVDLVRRAMSAL</sequence>
<accession>A0A0D4C051</accession>
<name>A0A0D4C051_9MICC</name>
<dbReference type="STRING" id="1618207.UM93_11385"/>
<evidence type="ECO:0000313" key="1">
    <source>
        <dbReference type="EMBL" id="AJT41963.1"/>
    </source>
</evidence>
<reference evidence="1 2" key="1">
    <citation type="journal article" date="2015" name="Genome Announc.">
        <title>Complete Genome Sequencing of Protease-Producing Novel Arthrobacter sp. Strain IHBB 11108 Using PacBio Single-Molecule Real-Time Sequencing Technology.</title>
        <authorList>
            <person name="Kiran S."/>
            <person name="Swarnkar M.K."/>
            <person name="Pal M."/>
            <person name="Thakur R."/>
            <person name="Tewari R."/>
            <person name="Singh A.K."/>
            <person name="Gulati A."/>
        </authorList>
    </citation>
    <scope>NUCLEOTIDE SEQUENCE [LARGE SCALE GENOMIC DNA]</scope>
    <source>
        <strain evidence="1 2">IHBB 11108</strain>
    </source>
</reference>
<keyword evidence="2" id="KW-1185">Reference proteome</keyword>
<dbReference type="HOGENOM" id="CLU_073055_0_0_11"/>
<evidence type="ECO:0000313" key="2">
    <source>
        <dbReference type="Proteomes" id="UP000061839"/>
    </source>
</evidence>
<organism evidence="1 2">
    <name type="scientific">Psychromicrobium lacuslunae</name>
    <dbReference type="NCBI Taxonomy" id="1618207"/>
    <lineage>
        <taxon>Bacteria</taxon>
        <taxon>Bacillati</taxon>
        <taxon>Actinomycetota</taxon>
        <taxon>Actinomycetes</taxon>
        <taxon>Micrococcales</taxon>
        <taxon>Micrococcaceae</taxon>
        <taxon>Psychromicrobium</taxon>
    </lineage>
</organism>